<evidence type="ECO:0000313" key="2">
    <source>
        <dbReference type="EMBL" id="OGD83753.1"/>
    </source>
</evidence>
<dbReference type="InterPro" id="IPR007712">
    <property type="entry name" value="RelE/ParE_toxin"/>
</dbReference>
<evidence type="ECO:0008006" key="4">
    <source>
        <dbReference type="Google" id="ProtNLM"/>
    </source>
</evidence>
<proteinExistence type="predicted"/>
<dbReference type="Pfam" id="PF15738">
    <property type="entry name" value="YafQ_toxin"/>
    <property type="match status" value="1"/>
</dbReference>
<dbReference type="SUPFAM" id="SSF143011">
    <property type="entry name" value="RelE-like"/>
    <property type="match status" value="1"/>
</dbReference>
<dbReference type="InterPro" id="IPR004386">
    <property type="entry name" value="Toxin_YafQ-like"/>
</dbReference>
<dbReference type="Proteomes" id="UP000179237">
    <property type="component" value="Unassembled WGS sequence"/>
</dbReference>
<protein>
    <recommendedName>
        <fullName evidence="4">Plasmid stabilization protein</fullName>
    </recommendedName>
</protein>
<dbReference type="EMBL" id="MFAQ01000009">
    <property type="protein sequence ID" value="OGD83753.1"/>
    <property type="molecule type" value="Genomic_DNA"/>
</dbReference>
<dbReference type="AlphaFoldDB" id="A0A1F5FVW4"/>
<accession>A0A1F5FVW4</accession>
<evidence type="ECO:0000313" key="3">
    <source>
        <dbReference type="Proteomes" id="UP000179237"/>
    </source>
</evidence>
<dbReference type="NCBIfam" id="TIGR02385">
    <property type="entry name" value="RelE_StbE"/>
    <property type="match status" value="1"/>
</dbReference>
<sequence>MMKIEFSPTFQSKLKQIKKNNLKLFQKILKQAKLFQINPNHPSLRNHKLSGHLRNTRSLSVSMNIRVLYNIDSNGSAYFFDIGTHDEIYKK</sequence>
<dbReference type="Gene3D" id="3.30.2310.20">
    <property type="entry name" value="RelE-like"/>
    <property type="match status" value="1"/>
</dbReference>
<reference evidence="2 3" key="1">
    <citation type="journal article" date="2016" name="Nat. Commun.">
        <title>Thousands of microbial genomes shed light on interconnected biogeochemical processes in an aquifer system.</title>
        <authorList>
            <person name="Anantharaman K."/>
            <person name="Brown C.T."/>
            <person name="Hug L.A."/>
            <person name="Sharon I."/>
            <person name="Castelle C.J."/>
            <person name="Probst A.J."/>
            <person name="Thomas B.C."/>
            <person name="Singh A."/>
            <person name="Wilkins M.J."/>
            <person name="Karaoz U."/>
            <person name="Brodie E.L."/>
            <person name="Williams K.H."/>
            <person name="Hubbard S.S."/>
            <person name="Banfield J.F."/>
        </authorList>
    </citation>
    <scope>NUCLEOTIDE SEQUENCE [LARGE SCALE GENOMIC DNA]</scope>
</reference>
<keyword evidence="1" id="KW-1277">Toxin-antitoxin system</keyword>
<evidence type="ECO:0000256" key="1">
    <source>
        <dbReference type="ARBA" id="ARBA00022649"/>
    </source>
</evidence>
<name>A0A1F5FVW4_9BACT</name>
<dbReference type="InterPro" id="IPR035093">
    <property type="entry name" value="RelE/ParE_toxin_dom_sf"/>
</dbReference>
<organism evidence="2 3">
    <name type="scientific">Candidatus Collierbacteria bacterium RIFOXYD1_FULL_40_9</name>
    <dbReference type="NCBI Taxonomy" id="1817731"/>
    <lineage>
        <taxon>Bacteria</taxon>
        <taxon>Candidatus Collieribacteriota</taxon>
    </lineage>
</organism>
<comment type="caution">
    <text evidence="2">The sequence shown here is derived from an EMBL/GenBank/DDBJ whole genome shotgun (WGS) entry which is preliminary data.</text>
</comment>
<gene>
    <name evidence="2" type="ORF">A2572_00850</name>
</gene>